<dbReference type="SUPFAM" id="SSF53474">
    <property type="entry name" value="alpha/beta-Hydrolases"/>
    <property type="match status" value="1"/>
</dbReference>
<dbReference type="EMBL" id="KN818300">
    <property type="protein sequence ID" value="KIL60381.1"/>
    <property type="molecule type" value="Genomic_DNA"/>
</dbReference>
<dbReference type="HOGENOM" id="CLU_005049_5_0_1"/>
<dbReference type="PANTHER" id="PTHR33840">
    <property type="match status" value="1"/>
</dbReference>
<evidence type="ECO:0000313" key="3">
    <source>
        <dbReference type="Proteomes" id="UP000054549"/>
    </source>
</evidence>
<evidence type="ECO:0000259" key="1">
    <source>
        <dbReference type="Pfam" id="PF09994"/>
    </source>
</evidence>
<dbReference type="InterPro" id="IPR018712">
    <property type="entry name" value="Tle1-like_cat"/>
</dbReference>
<proteinExistence type="predicted"/>
<reference evidence="2 3" key="1">
    <citation type="submission" date="2014-04" db="EMBL/GenBank/DDBJ databases">
        <title>Evolutionary Origins and Diversification of the Mycorrhizal Mutualists.</title>
        <authorList>
            <consortium name="DOE Joint Genome Institute"/>
            <consortium name="Mycorrhizal Genomics Consortium"/>
            <person name="Kohler A."/>
            <person name="Kuo A."/>
            <person name="Nagy L.G."/>
            <person name="Floudas D."/>
            <person name="Copeland A."/>
            <person name="Barry K.W."/>
            <person name="Cichocki N."/>
            <person name="Veneault-Fourrey C."/>
            <person name="LaButti K."/>
            <person name="Lindquist E.A."/>
            <person name="Lipzen A."/>
            <person name="Lundell T."/>
            <person name="Morin E."/>
            <person name="Murat C."/>
            <person name="Riley R."/>
            <person name="Ohm R."/>
            <person name="Sun H."/>
            <person name="Tunlid A."/>
            <person name="Henrissat B."/>
            <person name="Grigoriev I.V."/>
            <person name="Hibbett D.S."/>
            <person name="Martin F."/>
        </authorList>
    </citation>
    <scope>NUCLEOTIDE SEQUENCE [LARGE SCALE GENOMIC DNA]</scope>
    <source>
        <strain evidence="2 3">Koide BX008</strain>
    </source>
</reference>
<dbReference type="AlphaFoldDB" id="A0A0C2WUD3"/>
<dbReference type="PANTHER" id="PTHR33840:SF2">
    <property type="entry name" value="TLE1 PHOSPHOLIPASE DOMAIN-CONTAINING PROTEIN"/>
    <property type="match status" value="1"/>
</dbReference>
<name>A0A0C2WUD3_AMAMK</name>
<dbReference type="InterPro" id="IPR029058">
    <property type="entry name" value="AB_hydrolase_fold"/>
</dbReference>
<organism evidence="2 3">
    <name type="scientific">Amanita muscaria (strain Koide BX008)</name>
    <dbReference type="NCBI Taxonomy" id="946122"/>
    <lineage>
        <taxon>Eukaryota</taxon>
        <taxon>Fungi</taxon>
        <taxon>Dikarya</taxon>
        <taxon>Basidiomycota</taxon>
        <taxon>Agaricomycotina</taxon>
        <taxon>Agaricomycetes</taxon>
        <taxon>Agaricomycetidae</taxon>
        <taxon>Agaricales</taxon>
        <taxon>Pluteineae</taxon>
        <taxon>Amanitaceae</taxon>
        <taxon>Amanita</taxon>
    </lineage>
</organism>
<gene>
    <name evidence="2" type="ORF">M378DRAFT_130749</name>
</gene>
<protein>
    <recommendedName>
        <fullName evidence="1">T6SS Phospholipase effector Tle1-like catalytic domain-containing protein</fullName>
    </recommendedName>
</protein>
<dbReference type="Pfam" id="PF09994">
    <property type="entry name" value="T6SS_Tle1-like_cat"/>
    <property type="match status" value="1"/>
</dbReference>
<accession>A0A0C2WUD3</accession>
<keyword evidence="3" id="KW-1185">Reference proteome</keyword>
<sequence length="548" mass="63381">MSPRQEPSLFQLLDFNGDSLRGATVHESQNTSQNGEGGVMISPIQGEGRVMILCFDGTGNKFGAVNSNIVRFFRALQKDDRKKQIVYYQPGIGTYTKRTFITHAANTVASTLDQAVALHLDDHVKEGYQFIVQNYRPGDRICVFGFSRGAHTARVVAGMVYKVGVLPKENIQQVDFAFSIYSTTGYNGYKLSQEFKRTFTPASAYHQVSVDFVGVWDTVSSVGIIPKVHPYTSVNYAVKKFRHALSLDERRARFRPNVWSEITLAREHELDVDIPVTDIPHTGQLNRDDFEYKPPDRDFADVKEVWFAGTHADVGGGSHDVKRSSSLSFIPLRWMIKECILSETGIMFDLNYLQDDLDFDFDGLLKEIGDETEKQKRIIQYVGLKACRDAQVEERNRYHGTKDAAKDTTHTEDDPRPRLLIQRIGRHARDILDDIFDQLVIFWYFWWMLEMIPMLYAYQDFHGNWIRRRMRNFGRGRYIPVYKNKVLVHTSVKERIAEKGGEKQDGTRAKIRGLFNILLDRFRNRDKYTPRAYNWDYLQEQKVIEYVD</sequence>
<dbReference type="Proteomes" id="UP000054549">
    <property type="component" value="Unassembled WGS sequence"/>
</dbReference>
<evidence type="ECO:0000313" key="2">
    <source>
        <dbReference type="EMBL" id="KIL60381.1"/>
    </source>
</evidence>
<feature type="domain" description="T6SS Phospholipase effector Tle1-like catalytic" evidence="1">
    <location>
        <begin position="50"/>
        <end position="338"/>
    </location>
</feature>
<dbReference type="OrthoDB" id="3162439at2759"/>
<dbReference type="InParanoid" id="A0A0C2WUD3"/>